<sequence>MHADAFRTLPLVWWWPRSVCSVFSAGISLLGTILTFLGCQKIISRSLAGMISTKLEVLNAQTILKSGIFSLFLLCTLLGFMFIGKIASKNFMEEIESENSQFFHTYKMDVTSLFILGLLAVSSRVPGS</sequence>
<evidence type="ECO:0000313" key="2">
    <source>
        <dbReference type="Proteomes" id="UP000006729"/>
    </source>
</evidence>
<dbReference type="Proteomes" id="UP000006729">
    <property type="component" value="Chromosome 8"/>
</dbReference>
<gene>
    <name evidence="1" type="ORF">POPTR_008G026250v4</name>
</gene>
<comment type="caution">
    <text evidence="1">The sequence shown here is derived from an EMBL/GenBank/DDBJ whole genome shotgun (WGS) entry which is preliminary data.</text>
</comment>
<dbReference type="EMBL" id="CM009297">
    <property type="protein sequence ID" value="KAI9389298.1"/>
    <property type="molecule type" value="Genomic_DNA"/>
</dbReference>
<accession>A0ACC0SJ89</accession>
<evidence type="ECO:0000313" key="1">
    <source>
        <dbReference type="EMBL" id="KAI9389298.1"/>
    </source>
</evidence>
<reference evidence="1 2" key="1">
    <citation type="journal article" date="2006" name="Science">
        <title>The genome of black cottonwood, Populus trichocarpa (Torr. &amp; Gray).</title>
        <authorList>
            <person name="Tuskan G.A."/>
            <person name="Difazio S."/>
            <person name="Jansson S."/>
            <person name="Bohlmann J."/>
            <person name="Grigoriev I."/>
            <person name="Hellsten U."/>
            <person name="Putnam N."/>
            <person name="Ralph S."/>
            <person name="Rombauts S."/>
            <person name="Salamov A."/>
            <person name="Schein J."/>
            <person name="Sterck L."/>
            <person name="Aerts A."/>
            <person name="Bhalerao R.R."/>
            <person name="Bhalerao R.P."/>
            <person name="Blaudez D."/>
            <person name="Boerjan W."/>
            <person name="Brun A."/>
            <person name="Brunner A."/>
            <person name="Busov V."/>
            <person name="Campbell M."/>
            <person name="Carlson J."/>
            <person name="Chalot M."/>
            <person name="Chapman J."/>
            <person name="Chen G.L."/>
            <person name="Cooper D."/>
            <person name="Coutinho P.M."/>
            <person name="Couturier J."/>
            <person name="Covert S."/>
            <person name="Cronk Q."/>
            <person name="Cunningham R."/>
            <person name="Davis J."/>
            <person name="Degroeve S."/>
            <person name="Dejardin A."/>
            <person name="Depamphilis C."/>
            <person name="Detter J."/>
            <person name="Dirks B."/>
            <person name="Dubchak I."/>
            <person name="Duplessis S."/>
            <person name="Ehlting J."/>
            <person name="Ellis B."/>
            <person name="Gendler K."/>
            <person name="Goodstein D."/>
            <person name="Gribskov M."/>
            <person name="Grimwood J."/>
            <person name="Groover A."/>
            <person name="Gunter L."/>
            <person name="Hamberger B."/>
            <person name="Heinze B."/>
            <person name="Helariutta Y."/>
            <person name="Henrissat B."/>
            <person name="Holligan D."/>
            <person name="Holt R."/>
            <person name="Huang W."/>
            <person name="Islam-Faridi N."/>
            <person name="Jones S."/>
            <person name="Jones-Rhoades M."/>
            <person name="Jorgensen R."/>
            <person name="Joshi C."/>
            <person name="Kangasjarvi J."/>
            <person name="Karlsson J."/>
            <person name="Kelleher C."/>
            <person name="Kirkpatrick R."/>
            <person name="Kirst M."/>
            <person name="Kohler A."/>
            <person name="Kalluri U."/>
            <person name="Larimer F."/>
            <person name="Leebens-Mack J."/>
            <person name="Leple J.C."/>
            <person name="Locascio P."/>
            <person name="Lou Y."/>
            <person name="Lucas S."/>
            <person name="Martin F."/>
            <person name="Montanini B."/>
            <person name="Napoli C."/>
            <person name="Nelson D.R."/>
            <person name="Nelson C."/>
            <person name="Nieminen K."/>
            <person name="Nilsson O."/>
            <person name="Pereda V."/>
            <person name="Peter G."/>
            <person name="Philippe R."/>
            <person name="Pilate G."/>
            <person name="Poliakov A."/>
            <person name="Razumovskaya J."/>
            <person name="Richardson P."/>
            <person name="Rinaldi C."/>
            <person name="Ritland K."/>
            <person name="Rouze P."/>
            <person name="Ryaboy D."/>
            <person name="Schmutz J."/>
            <person name="Schrader J."/>
            <person name="Segerman B."/>
            <person name="Shin H."/>
            <person name="Siddiqui A."/>
            <person name="Sterky F."/>
            <person name="Terry A."/>
            <person name="Tsai C.J."/>
            <person name="Uberbacher E."/>
            <person name="Unneberg P."/>
            <person name="Vahala J."/>
            <person name="Wall K."/>
            <person name="Wessler S."/>
            <person name="Yang G."/>
            <person name="Yin T."/>
            <person name="Douglas C."/>
            <person name="Marra M."/>
            <person name="Sandberg G."/>
            <person name="Van de Peer Y."/>
            <person name="Rokhsar D."/>
        </authorList>
    </citation>
    <scope>NUCLEOTIDE SEQUENCE [LARGE SCALE GENOMIC DNA]</scope>
    <source>
        <strain evidence="2">cv. Nisqually</strain>
    </source>
</reference>
<proteinExistence type="predicted"/>
<name>A0ACC0SJ89_POPTR</name>
<protein>
    <submittedName>
        <fullName evidence="1">Uncharacterized protein</fullName>
    </submittedName>
</protein>
<keyword evidence="2" id="KW-1185">Reference proteome</keyword>
<organism evidence="1 2">
    <name type="scientific">Populus trichocarpa</name>
    <name type="common">Western balsam poplar</name>
    <name type="synonym">Populus balsamifera subsp. trichocarpa</name>
    <dbReference type="NCBI Taxonomy" id="3694"/>
    <lineage>
        <taxon>Eukaryota</taxon>
        <taxon>Viridiplantae</taxon>
        <taxon>Streptophyta</taxon>
        <taxon>Embryophyta</taxon>
        <taxon>Tracheophyta</taxon>
        <taxon>Spermatophyta</taxon>
        <taxon>Magnoliopsida</taxon>
        <taxon>eudicotyledons</taxon>
        <taxon>Gunneridae</taxon>
        <taxon>Pentapetalae</taxon>
        <taxon>rosids</taxon>
        <taxon>fabids</taxon>
        <taxon>Malpighiales</taxon>
        <taxon>Salicaceae</taxon>
        <taxon>Saliceae</taxon>
        <taxon>Populus</taxon>
    </lineage>
</organism>